<evidence type="ECO:0000313" key="9">
    <source>
        <dbReference type="Proteomes" id="UP000247498"/>
    </source>
</evidence>
<dbReference type="SUPFAM" id="SSF54171">
    <property type="entry name" value="DNA-binding domain"/>
    <property type="match status" value="1"/>
</dbReference>
<proteinExistence type="predicted"/>
<sequence length="248" mass="25810">MKPAERSMHSRSYIGVYRSRRDGLWRAVITWDGAVHSVGGRFEREMLAACAYDCAAAALYGPRSAVNFGAAQARSFMRFFDHDPGMQRLLALKAGGDGAASRAATPAVDAWCDGADAERPARRRRVCRVEEGSPTTATGPGPAPGWWGAADGCATTTSSSGATGSDGGSDGSHAFLYPIRHPSGCSAADDDAFCTPPVWEPPPFADALSEGDAASARGAGGFCGRRGDEDGQLAAAQLFLDWASGALC</sequence>
<evidence type="ECO:0000259" key="7">
    <source>
        <dbReference type="PROSITE" id="PS51032"/>
    </source>
</evidence>
<dbReference type="Gene3D" id="3.30.730.10">
    <property type="entry name" value="AP2/ERF domain"/>
    <property type="match status" value="1"/>
</dbReference>
<keyword evidence="3" id="KW-0238">DNA-binding</keyword>
<evidence type="ECO:0000256" key="4">
    <source>
        <dbReference type="ARBA" id="ARBA00023163"/>
    </source>
</evidence>
<dbReference type="Proteomes" id="UP000247498">
    <property type="component" value="Unassembled WGS sequence"/>
</dbReference>
<dbReference type="GO" id="GO:0005634">
    <property type="term" value="C:nucleus"/>
    <property type="evidence" value="ECO:0007669"/>
    <property type="project" value="UniProtKB-SubCell"/>
</dbReference>
<dbReference type="EMBL" id="BDRX01000007">
    <property type="protein sequence ID" value="GBF88933.1"/>
    <property type="molecule type" value="Genomic_DNA"/>
</dbReference>
<organism evidence="8 9">
    <name type="scientific">Raphidocelis subcapitata</name>
    <dbReference type="NCBI Taxonomy" id="307507"/>
    <lineage>
        <taxon>Eukaryota</taxon>
        <taxon>Viridiplantae</taxon>
        <taxon>Chlorophyta</taxon>
        <taxon>core chlorophytes</taxon>
        <taxon>Chlorophyceae</taxon>
        <taxon>CS clade</taxon>
        <taxon>Sphaeropleales</taxon>
        <taxon>Selenastraceae</taxon>
        <taxon>Raphidocelis</taxon>
    </lineage>
</organism>
<dbReference type="InterPro" id="IPR001471">
    <property type="entry name" value="AP2/ERF_dom"/>
</dbReference>
<comment type="caution">
    <text evidence="8">The sequence shown here is derived from an EMBL/GenBank/DDBJ whole genome shotgun (WGS) entry which is preliminary data.</text>
</comment>
<gene>
    <name evidence="8" type="ORF">Rsub_01432</name>
</gene>
<accession>A0A2V0NTR0</accession>
<feature type="domain" description="AP2/ERF" evidence="7">
    <location>
        <begin position="12"/>
        <end position="69"/>
    </location>
</feature>
<keyword evidence="4" id="KW-0804">Transcription</keyword>
<dbReference type="GO" id="GO:0003677">
    <property type="term" value="F:DNA binding"/>
    <property type="evidence" value="ECO:0007669"/>
    <property type="project" value="UniProtKB-KW"/>
</dbReference>
<evidence type="ECO:0000256" key="5">
    <source>
        <dbReference type="ARBA" id="ARBA00023242"/>
    </source>
</evidence>
<evidence type="ECO:0000256" key="1">
    <source>
        <dbReference type="ARBA" id="ARBA00004123"/>
    </source>
</evidence>
<keyword evidence="9" id="KW-1185">Reference proteome</keyword>
<reference evidence="8 9" key="1">
    <citation type="journal article" date="2018" name="Sci. Rep.">
        <title>Raphidocelis subcapitata (=Pseudokirchneriella subcapitata) provides an insight into genome evolution and environmental adaptations in the Sphaeropleales.</title>
        <authorList>
            <person name="Suzuki S."/>
            <person name="Yamaguchi H."/>
            <person name="Nakajima N."/>
            <person name="Kawachi M."/>
        </authorList>
    </citation>
    <scope>NUCLEOTIDE SEQUENCE [LARGE SCALE GENOMIC DNA]</scope>
    <source>
        <strain evidence="8 9">NIES-35</strain>
    </source>
</reference>
<keyword evidence="2" id="KW-0805">Transcription regulation</keyword>
<comment type="subcellular location">
    <subcellularLocation>
        <location evidence="1">Nucleus</location>
    </subcellularLocation>
</comment>
<dbReference type="InParanoid" id="A0A2V0NTR0"/>
<protein>
    <recommendedName>
        <fullName evidence="7">AP2/ERF domain-containing protein</fullName>
    </recommendedName>
</protein>
<dbReference type="InterPro" id="IPR016177">
    <property type="entry name" value="DNA-bd_dom_sf"/>
</dbReference>
<evidence type="ECO:0000256" key="3">
    <source>
        <dbReference type="ARBA" id="ARBA00023125"/>
    </source>
</evidence>
<keyword evidence="5" id="KW-0539">Nucleus</keyword>
<feature type="compositionally biased region" description="Low complexity" evidence="6">
    <location>
        <begin position="134"/>
        <end position="163"/>
    </location>
</feature>
<dbReference type="GO" id="GO:0003700">
    <property type="term" value="F:DNA-binding transcription factor activity"/>
    <property type="evidence" value="ECO:0007669"/>
    <property type="project" value="InterPro"/>
</dbReference>
<evidence type="ECO:0000256" key="2">
    <source>
        <dbReference type="ARBA" id="ARBA00023015"/>
    </source>
</evidence>
<dbReference type="InterPro" id="IPR036955">
    <property type="entry name" value="AP2/ERF_dom_sf"/>
</dbReference>
<dbReference type="PROSITE" id="PS51032">
    <property type="entry name" value="AP2_ERF"/>
    <property type="match status" value="1"/>
</dbReference>
<evidence type="ECO:0000313" key="8">
    <source>
        <dbReference type="EMBL" id="GBF88933.1"/>
    </source>
</evidence>
<evidence type="ECO:0000256" key="6">
    <source>
        <dbReference type="SAM" id="MobiDB-lite"/>
    </source>
</evidence>
<feature type="region of interest" description="Disordered" evidence="6">
    <location>
        <begin position="128"/>
        <end position="167"/>
    </location>
</feature>
<name>A0A2V0NTR0_9CHLO</name>
<dbReference type="AlphaFoldDB" id="A0A2V0NTR0"/>